<evidence type="ECO:0000256" key="9">
    <source>
        <dbReference type="ARBA" id="ARBA00023052"/>
    </source>
</evidence>
<dbReference type="CDD" id="cd07033">
    <property type="entry name" value="TPP_PYR_DXS_TK_like"/>
    <property type="match status" value="1"/>
</dbReference>
<dbReference type="PROSITE" id="PS00802">
    <property type="entry name" value="TRANSKETOLASE_2"/>
    <property type="match status" value="1"/>
</dbReference>
<comment type="catalytic activity">
    <reaction evidence="10">
        <text>D-sedoheptulose 7-phosphate + D-glyceraldehyde 3-phosphate = aldehydo-D-ribose 5-phosphate + D-xylulose 5-phosphate</text>
        <dbReference type="Rhea" id="RHEA:10508"/>
        <dbReference type="ChEBI" id="CHEBI:57483"/>
        <dbReference type="ChEBI" id="CHEBI:57737"/>
        <dbReference type="ChEBI" id="CHEBI:58273"/>
        <dbReference type="ChEBI" id="CHEBI:59776"/>
        <dbReference type="EC" id="2.2.1.1"/>
    </reaction>
</comment>
<evidence type="ECO:0000256" key="2">
    <source>
        <dbReference type="ARBA" id="ARBA00001964"/>
    </source>
</evidence>
<dbReference type="EMBL" id="JAVIZA010000001">
    <property type="protein sequence ID" value="MDR6166905.1"/>
    <property type="molecule type" value="Genomic_DNA"/>
</dbReference>
<name>A0ABU1HZR0_9MICO</name>
<keyword evidence="14" id="KW-1185">Reference proteome</keyword>
<dbReference type="NCBIfam" id="TIGR00232">
    <property type="entry name" value="tktlase_bact"/>
    <property type="match status" value="1"/>
</dbReference>
<evidence type="ECO:0000256" key="4">
    <source>
        <dbReference type="ARBA" id="ARBA00011738"/>
    </source>
</evidence>
<evidence type="ECO:0000256" key="1">
    <source>
        <dbReference type="ARBA" id="ARBA00001946"/>
    </source>
</evidence>
<dbReference type="GO" id="GO:0004802">
    <property type="term" value="F:transketolase activity"/>
    <property type="evidence" value="ECO:0007669"/>
    <property type="project" value="UniProtKB-EC"/>
</dbReference>
<dbReference type="PANTHER" id="PTHR43522">
    <property type="entry name" value="TRANSKETOLASE"/>
    <property type="match status" value="1"/>
</dbReference>
<comment type="cofactor">
    <cofactor evidence="1">
        <name>Mg(2+)</name>
        <dbReference type="ChEBI" id="CHEBI:18420"/>
    </cofactor>
</comment>
<comment type="similarity">
    <text evidence="3">Belongs to the transketolase family.</text>
</comment>
<dbReference type="Gene3D" id="3.40.50.920">
    <property type="match status" value="1"/>
</dbReference>
<feature type="domain" description="Transketolase-like pyrimidine-binding" evidence="12">
    <location>
        <begin position="403"/>
        <end position="578"/>
    </location>
</feature>
<dbReference type="InterPro" id="IPR005478">
    <property type="entry name" value="Transketolase_bac-like"/>
</dbReference>
<keyword evidence="7" id="KW-0479">Metal-binding</keyword>
<comment type="subunit">
    <text evidence="4">Homodimer.</text>
</comment>
<dbReference type="InterPro" id="IPR055152">
    <property type="entry name" value="Transketolase-like_C_2"/>
</dbReference>
<keyword evidence="8" id="KW-0460">Magnesium</keyword>
<evidence type="ECO:0000256" key="7">
    <source>
        <dbReference type="ARBA" id="ARBA00022723"/>
    </source>
</evidence>
<evidence type="ECO:0000256" key="10">
    <source>
        <dbReference type="ARBA" id="ARBA00049473"/>
    </source>
</evidence>
<keyword evidence="9" id="KW-0786">Thiamine pyrophosphate</keyword>
<evidence type="ECO:0000313" key="14">
    <source>
        <dbReference type="Proteomes" id="UP001260188"/>
    </source>
</evidence>
<organism evidence="13 14">
    <name type="scientific">Microbacterium paludicola</name>
    <dbReference type="NCBI Taxonomy" id="300019"/>
    <lineage>
        <taxon>Bacteria</taxon>
        <taxon>Bacillati</taxon>
        <taxon>Actinomycetota</taxon>
        <taxon>Actinomycetes</taxon>
        <taxon>Micrococcales</taxon>
        <taxon>Microbacteriaceae</taxon>
        <taxon>Microbacterium</taxon>
    </lineage>
</organism>
<dbReference type="InterPro" id="IPR005475">
    <property type="entry name" value="Transketolase-like_Pyr-bd"/>
</dbReference>
<evidence type="ECO:0000259" key="12">
    <source>
        <dbReference type="SMART" id="SM00861"/>
    </source>
</evidence>
<dbReference type="EC" id="2.2.1.1" evidence="5 11"/>
<dbReference type="SMART" id="SM00861">
    <property type="entry name" value="Transket_pyr"/>
    <property type="match status" value="1"/>
</dbReference>
<evidence type="ECO:0000256" key="11">
    <source>
        <dbReference type="NCBIfam" id="TIGR00232"/>
    </source>
</evidence>
<dbReference type="SUPFAM" id="SSF52518">
    <property type="entry name" value="Thiamin diphosphate-binding fold (THDP-binding)"/>
    <property type="match status" value="2"/>
</dbReference>
<reference evidence="13 14" key="1">
    <citation type="submission" date="2023-08" db="EMBL/GenBank/DDBJ databases">
        <title>Functional and genomic diversity of the sorghum phyllosphere microbiome.</title>
        <authorList>
            <person name="Shade A."/>
        </authorList>
    </citation>
    <scope>NUCLEOTIDE SEQUENCE [LARGE SCALE GENOMIC DNA]</scope>
    <source>
        <strain evidence="13 14">SORGH_AS_0919</strain>
    </source>
</reference>
<dbReference type="InterPro" id="IPR009014">
    <property type="entry name" value="Transketo_C/PFOR_II"/>
</dbReference>
<dbReference type="PANTHER" id="PTHR43522:SF2">
    <property type="entry name" value="TRANSKETOLASE 1-RELATED"/>
    <property type="match status" value="1"/>
</dbReference>
<dbReference type="SUPFAM" id="SSF52922">
    <property type="entry name" value="TK C-terminal domain-like"/>
    <property type="match status" value="1"/>
</dbReference>
<evidence type="ECO:0000256" key="6">
    <source>
        <dbReference type="ARBA" id="ARBA00022679"/>
    </source>
</evidence>
<dbReference type="Gene3D" id="3.40.50.970">
    <property type="match status" value="2"/>
</dbReference>
<dbReference type="InterPro" id="IPR005474">
    <property type="entry name" value="Transketolase_N"/>
</dbReference>
<dbReference type="Pfam" id="PF02779">
    <property type="entry name" value="Transket_pyr"/>
    <property type="match status" value="1"/>
</dbReference>
<dbReference type="Pfam" id="PF22613">
    <property type="entry name" value="Transketolase_C_1"/>
    <property type="match status" value="1"/>
</dbReference>
<dbReference type="InterPro" id="IPR029061">
    <property type="entry name" value="THDP-binding"/>
</dbReference>
<protein>
    <recommendedName>
        <fullName evidence="5 11">Transketolase</fullName>
        <ecNumber evidence="5 11">2.2.1.1</ecNumber>
    </recommendedName>
</protein>
<dbReference type="InterPro" id="IPR033247">
    <property type="entry name" value="Transketolase_fam"/>
</dbReference>
<sequence length="719" mass="75905">MTNPTSIMPETGTFCKIASLSHYDIMMTMENLISTPALPADAPDATEATEHDVVVAARLLAADAVEAARSGHPGTAIALAPIATALFQRHIEHDPADPEWQGRDRFVLSCGHASILLYTQLFLTGYDVTIDDLRAFRTLGSRTPGHPELGHTAGVETTTGPLGQGLATAVGMAMGLVHERATFDPDAPRGASPFDRHVWVLASDGDLQEGISYEAGALAGRHGLDNLTVVYDDNDIQIEGDTRLTSSEDVGARFRAQGWHVERIELAANGDVDVDELDRVLGAPNPVGKPRLVILKSQIAYPSPGALNTAASHGAPLGAAEIGLLREALGTQAAPFDVSEAVLRRSRAARARGARLHEAWDEAYSQWQASDPARADAHAAFRARRLPDDLGARLPRFDPGTEVSTRDASGAAIQALAQALPAMWGGSADLAEPNRTEIHAGGSFLPEETGLGTRAGRNIHWGVREHAMGAAMNGIALAGGWRVFAGTFLVFSDYQRPAIRLSALMGLPVTYLWSHDSVALGQDGPTHQPIEHLASLRAMPGFTVVRPADANETVAAWHAIVEADSPAGLVLGRQGVPVLDIPIDDVRAGVRRGGYVVRDVAAPDAVIIATGSEVGLALSAAEAAAASGLQVRVVSMPSREWFLAQDAAYRDAVLPPSLHARVAVEAASPFGWHEIVGSSGAVVGIDEFGLSAPAADALRERGMTQERVLDALRSVTARS</sequence>
<evidence type="ECO:0000256" key="3">
    <source>
        <dbReference type="ARBA" id="ARBA00007131"/>
    </source>
</evidence>
<comment type="cofactor">
    <cofactor evidence="2">
        <name>thiamine diphosphate</name>
        <dbReference type="ChEBI" id="CHEBI:58937"/>
    </cofactor>
</comment>
<dbReference type="InterPro" id="IPR020826">
    <property type="entry name" value="Transketolase_BS"/>
</dbReference>
<dbReference type="Proteomes" id="UP001260188">
    <property type="component" value="Unassembled WGS sequence"/>
</dbReference>
<evidence type="ECO:0000256" key="8">
    <source>
        <dbReference type="ARBA" id="ARBA00022842"/>
    </source>
</evidence>
<keyword evidence="6 13" id="KW-0808">Transferase</keyword>
<evidence type="ECO:0000313" key="13">
    <source>
        <dbReference type="EMBL" id="MDR6166905.1"/>
    </source>
</evidence>
<gene>
    <name evidence="13" type="ORF">QE367_001109</name>
</gene>
<comment type="caution">
    <text evidence="13">The sequence shown here is derived from an EMBL/GenBank/DDBJ whole genome shotgun (WGS) entry which is preliminary data.</text>
</comment>
<accession>A0ABU1HZR0</accession>
<dbReference type="Pfam" id="PF00456">
    <property type="entry name" value="Transketolase_N"/>
    <property type="match status" value="1"/>
</dbReference>
<dbReference type="CDD" id="cd02012">
    <property type="entry name" value="TPP_TK"/>
    <property type="match status" value="1"/>
</dbReference>
<evidence type="ECO:0000256" key="5">
    <source>
        <dbReference type="ARBA" id="ARBA00013152"/>
    </source>
</evidence>
<proteinExistence type="inferred from homology"/>